<evidence type="ECO:0000313" key="2">
    <source>
        <dbReference type="EMBL" id="KAH7319888.1"/>
    </source>
</evidence>
<feature type="compositionally biased region" description="Basic and acidic residues" evidence="1">
    <location>
        <begin position="30"/>
        <end position="54"/>
    </location>
</feature>
<evidence type="ECO:0000256" key="1">
    <source>
        <dbReference type="SAM" id="MobiDB-lite"/>
    </source>
</evidence>
<dbReference type="OrthoDB" id="5234213at2759"/>
<feature type="region of interest" description="Disordered" evidence="1">
    <location>
        <begin position="18"/>
        <end position="109"/>
    </location>
</feature>
<keyword evidence="3" id="KW-1185">Reference proteome</keyword>
<proteinExistence type="predicted"/>
<gene>
    <name evidence="2" type="ORF">B0I35DRAFT_478191</name>
</gene>
<protein>
    <submittedName>
        <fullName evidence="2">Uncharacterized protein</fullName>
    </submittedName>
</protein>
<organism evidence="2 3">
    <name type="scientific">Stachybotrys elegans</name>
    <dbReference type="NCBI Taxonomy" id="80388"/>
    <lineage>
        <taxon>Eukaryota</taxon>
        <taxon>Fungi</taxon>
        <taxon>Dikarya</taxon>
        <taxon>Ascomycota</taxon>
        <taxon>Pezizomycotina</taxon>
        <taxon>Sordariomycetes</taxon>
        <taxon>Hypocreomycetidae</taxon>
        <taxon>Hypocreales</taxon>
        <taxon>Stachybotryaceae</taxon>
        <taxon>Stachybotrys</taxon>
    </lineage>
</organism>
<dbReference type="EMBL" id="JAGPNK010000006">
    <property type="protein sequence ID" value="KAH7319888.1"/>
    <property type="molecule type" value="Genomic_DNA"/>
</dbReference>
<comment type="caution">
    <text evidence="2">The sequence shown here is derived from an EMBL/GenBank/DDBJ whole genome shotgun (WGS) entry which is preliminary data.</text>
</comment>
<dbReference type="AlphaFoldDB" id="A0A8K0SWK8"/>
<reference evidence="2" key="1">
    <citation type="journal article" date="2021" name="Nat. Commun.">
        <title>Genetic determinants of endophytism in the Arabidopsis root mycobiome.</title>
        <authorList>
            <person name="Mesny F."/>
            <person name="Miyauchi S."/>
            <person name="Thiergart T."/>
            <person name="Pickel B."/>
            <person name="Atanasova L."/>
            <person name="Karlsson M."/>
            <person name="Huettel B."/>
            <person name="Barry K.W."/>
            <person name="Haridas S."/>
            <person name="Chen C."/>
            <person name="Bauer D."/>
            <person name="Andreopoulos W."/>
            <person name="Pangilinan J."/>
            <person name="LaButti K."/>
            <person name="Riley R."/>
            <person name="Lipzen A."/>
            <person name="Clum A."/>
            <person name="Drula E."/>
            <person name="Henrissat B."/>
            <person name="Kohler A."/>
            <person name="Grigoriev I.V."/>
            <person name="Martin F.M."/>
            <person name="Hacquard S."/>
        </authorList>
    </citation>
    <scope>NUCLEOTIDE SEQUENCE</scope>
    <source>
        <strain evidence="2">MPI-CAGE-CH-0235</strain>
    </source>
</reference>
<dbReference type="Proteomes" id="UP000813444">
    <property type="component" value="Unassembled WGS sequence"/>
</dbReference>
<accession>A0A8K0SWK8</accession>
<name>A0A8K0SWK8_9HYPO</name>
<feature type="compositionally biased region" description="Basic and acidic residues" evidence="1">
    <location>
        <begin position="77"/>
        <end position="90"/>
    </location>
</feature>
<evidence type="ECO:0000313" key="3">
    <source>
        <dbReference type="Proteomes" id="UP000813444"/>
    </source>
</evidence>
<sequence length="109" mass="11977">MTYKGLIRGISYTRVKPNIMAPQSNVRHATPSEERQKDSKGEKLREKAVKKLHGEGSNPSQLGDPISLKAETSDTNPTEREAGTARDRRATNAADADSGEGKYFTKSKM</sequence>